<protein>
    <recommendedName>
        <fullName evidence="2">YdbS-like PH domain-containing protein</fullName>
    </recommendedName>
</protein>
<dbReference type="InterPro" id="IPR005182">
    <property type="entry name" value="YdbS-like_PH"/>
</dbReference>
<dbReference type="PANTHER" id="PTHR34473">
    <property type="entry name" value="UPF0699 TRANSMEMBRANE PROTEIN YDBS"/>
    <property type="match status" value="1"/>
</dbReference>
<keyword evidence="1" id="KW-0472">Membrane</keyword>
<gene>
    <name evidence="3" type="ORF">LX83_001807</name>
</gene>
<dbReference type="Proteomes" id="UP001206128">
    <property type="component" value="Unassembled WGS sequence"/>
</dbReference>
<accession>A0AAE3GBV9</accession>
<keyword evidence="4" id="KW-1185">Reference proteome</keyword>
<dbReference type="Pfam" id="PF03703">
    <property type="entry name" value="bPH_2"/>
    <property type="match status" value="1"/>
</dbReference>
<feature type="domain" description="YdbS-like PH" evidence="2">
    <location>
        <begin position="86"/>
        <end position="162"/>
    </location>
</feature>
<dbReference type="AlphaFoldDB" id="A0AAE3GBV9"/>
<dbReference type="RefSeq" id="WP_253769316.1">
    <property type="nucleotide sequence ID" value="NZ_JAMTCK010000004.1"/>
</dbReference>
<organism evidence="3 4">
    <name type="scientific">Goodfellowiella coeruleoviolacea</name>
    <dbReference type="NCBI Taxonomy" id="334858"/>
    <lineage>
        <taxon>Bacteria</taxon>
        <taxon>Bacillati</taxon>
        <taxon>Actinomycetota</taxon>
        <taxon>Actinomycetes</taxon>
        <taxon>Pseudonocardiales</taxon>
        <taxon>Pseudonocardiaceae</taxon>
        <taxon>Goodfellowiella</taxon>
    </lineage>
</organism>
<evidence type="ECO:0000313" key="4">
    <source>
        <dbReference type="Proteomes" id="UP001206128"/>
    </source>
</evidence>
<keyword evidence="1" id="KW-0812">Transmembrane</keyword>
<dbReference type="PANTHER" id="PTHR34473:SF3">
    <property type="entry name" value="TRANSMEMBRANE PROTEIN-RELATED"/>
    <property type="match status" value="1"/>
</dbReference>
<proteinExistence type="predicted"/>
<sequence length="176" mass="19494">MNSPDTTVPPPYPLAGQLRLREPEHRVSRRAVTWWTLRALIGWLVLMIPQLVALLVLPGTGWLAWTLLASAVLGVAHTAVMPTWRYRVHRWETTPQAVYTQAGWINQEWRVAPTSRIQTVDTKRGPLQQALNLATVTVTTASAAGPLHIEGLDHDLAVRLVDELTETTQASKGDAT</sequence>
<feature type="transmembrane region" description="Helical" evidence="1">
    <location>
        <begin position="35"/>
        <end position="56"/>
    </location>
</feature>
<dbReference type="EMBL" id="JAMTCK010000004">
    <property type="protein sequence ID" value="MCP2164958.1"/>
    <property type="molecule type" value="Genomic_DNA"/>
</dbReference>
<keyword evidence="1" id="KW-1133">Transmembrane helix</keyword>
<evidence type="ECO:0000259" key="2">
    <source>
        <dbReference type="Pfam" id="PF03703"/>
    </source>
</evidence>
<comment type="caution">
    <text evidence="3">The sequence shown here is derived from an EMBL/GenBank/DDBJ whole genome shotgun (WGS) entry which is preliminary data.</text>
</comment>
<reference evidence="3" key="1">
    <citation type="submission" date="2022-06" db="EMBL/GenBank/DDBJ databases">
        <title>Genomic Encyclopedia of Archaeal and Bacterial Type Strains, Phase II (KMG-II): from individual species to whole genera.</title>
        <authorList>
            <person name="Goeker M."/>
        </authorList>
    </citation>
    <scope>NUCLEOTIDE SEQUENCE</scope>
    <source>
        <strain evidence="3">DSM 43935</strain>
    </source>
</reference>
<feature type="transmembrane region" description="Helical" evidence="1">
    <location>
        <begin position="62"/>
        <end position="80"/>
    </location>
</feature>
<evidence type="ECO:0000256" key="1">
    <source>
        <dbReference type="SAM" id="Phobius"/>
    </source>
</evidence>
<name>A0AAE3GBV9_9PSEU</name>
<evidence type="ECO:0000313" key="3">
    <source>
        <dbReference type="EMBL" id="MCP2164958.1"/>
    </source>
</evidence>